<dbReference type="SUPFAM" id="SSF143011">
    <property type="entry name" value="RelE-like"/>
    <property type="match status" value="1"/>
</dbReference>
<dbReference type="PANTHER" id="PTHR40266">
    <property type="entry name" value="TOXIN HIGB-1"/>
    <property type="match status" value="1"/>
</dbReference>
<evidence type="ECO:0000313" key="2">
    <source>
        <dbReference type="Proteomes" id="UP000179266"/>
    </source>
</evidence>
<reference evidence="1 2" key="1">
    <citation type="journal article" date="2016" name="Nat. Commun.">
        <title>Thousands of microbial genomes shed light on interconnected biogeochemical processes in an aquifer system.</title>
        <authorList>
            <person name="Anantharaman K."/>
            <person name="Brown C.T."/>
            <person name="Hug L.A."/>
            <person name="Sharon I."/>
            <person name="Castelle C.J."/>
            <person name="Probst A.J."/>
            <person name="Thomas B.C."/>
            <person name="Singh A."/>
            <person name="Wilkins M.J."/>
            <person name="Karaoz U."/>
            <person name="Brodie E.L."/>
            <person name="Williams K.H."/>
            <person name="Hubbard S.S."/>
            <person name="Banfield J.F."/>
        </authorList>
    </citation>
    <scope>NUCLEOTIDE SEQUENCE [LARGE SCALE GENOMIC DNA]</scope>
</reference>
<proteinExistence type="predicted"/>
<dbReference type="InterPro" id="IPR007711">
    <property type="entry name" value="HigB-1"/>
</dbReference>
<name>A0A1F7S172_9BACT</name>
<sequence length="92" mass="10942">MIKSFACKDTEKLFNDKRAKRFQSFEQQARRRLMVLHAAPNLDALLLNPSNKFHALGGKRIGQYSIRINSQWRLCFEWREGHSYNVEITDYH</sequence>
<comment type="caution">
    <text evidence="1">The sequence shown here is derived from an EMBL/GenBank/DDBJ whole genome shotgun (WGS) entry which is preliminary data.</text>
</comment>
<dbReference type="Pfam" id="PF05015">
    <property type="entry name" value="HigB-like_toxin"/>
    <property type="match status" value="1"/>
</dbReference>
<dbReference type="AlphaFoldDB" id="A0A1F7S172"/>
<dbReference type="PANTHER" id="PTHR40266:SF2">
    <property type="entry name" value="TOXIN HIGB-1"/>
    <property type="match status" value="1"/>
</dbReference>
<dbReference type="EMBL" id="MGDD01000101">
    <property type="protein sequence ID" value="OGL47038.1"/>
    <property type="molecule type" value="Genomic_DNA"/>
</dbReference>
<organism evidence="1 2">
    <name type="scientific">Candidatus Schekmanbacteria bacterium RBG_13_48_7</name>
    <dbReference type="NCBI Taxonomy" id="1817878"/>
    <lineage>
        <taxon>Bacteria</taxon>
        <taxon>Candidatus Schekmaniibacteriota</taxon>
    </lineage>
</organism>
<dbReference type="InterPro" id="IPR035093">
    <property type="entry name" value="RelE/ParE_toxin_dom_sf"/>
</dbReference>
<dbReference type="Proteomes" id="UP000179266">
    <property type="component" value="Unassembled WGS sequence"/>
</dbReference>
<gene>
    <name evidence="1" type="ORF">A2161_17640</name>
</gene>
<evidence type="ECO:0000313" key="1">
    <source>
        <dbReference type="EMBL" id="OGL47038.1"/>
    </source>
</evidence>
<protein>
    <submittedName>
        <fullName evidence="1">Plasmid maintenance system killer protein</fullName>
    </submittedName>
</protein>
<dbReference type="Gene3D" id="3.30.2310.20">
    <property type="entry name" value="RelE-like"/>
    <property type="match status" value="1"/>
</dbReference>
<accession>A0A1F7S172</accession>